<dbReference type="InterPro" id="IPR000306">
    <property type="entry name" value="Znf_FYVE"/>
</dbReference>
<comment type="caution">
    <text evidence="6">The sequence shown here is derived from an EMBL/GenBank/DDBJ whole genome shotgun (WGS) entry which is preliminary data.</text>
</comment>
<dbReference type="InterPro" id="IPR011011">
    <property type="entry name" value="Znf_FYVE_PHD"/>
</dbReference>
<evidence type="ECO:0000256" key="1">
    <source>
        <dbReference type="ARBA" id="ARBA00022723"/>
    </source>
</evidence>
<feature type="domain" description="FYVE-type" evidence="5">
    <location>
        <begin position="48"/>
        <end position="135"/>
    </location>
</feature>
<dbReference type="InterPro" id="IPR013083">
    <property type="entry name" value="Znf_RING/FYVE/PHD"/>
</dbReference>
<dbReference type="Proteomes" id="UP001150238">
    <property type="component" value="Unassembled WGS sequence"/>
</dbReference>
<evidence type="ECO:0000259" key="5">
    <source>
        <dbReference type="PROSITE" id="PS50178"/>
    </source>
</evidence>
<name>A0A9W9E181_9AGAR</name>
<dbReference type="AlphaFoldDB" id="A0A9W9E181"/>
<evidence type="ECO:0000256" key="3">
    <source>
        <dbReference type="ARBA" id="ARBA00022833"/>
    </source>
</evidence>
<dbReference type="Gene3D" id="3.30.40.10">
    <property type="entry name" value="Zinc/RING finger domain, C3HC4 (zinc finger)"/>
    <property type="match status" value="1"/>
</dbReference>
<dbReference type="PROSITE" id="PS50178">
    <property type="entry name" value="ZF_FYVE"/>
    <property type="match status" value="1"/>
</dbReference>
<gene>
    <name evidence="6" type="ORF">C8J55DRAFT_413756</name>
</gene>
<evidence type="ECO:0000313" key="6">
    <source>
        <dbReference type="EMBL" id="KAJ4495667.1"/>
    </source>
</evidence>
<evidence type="ECO:0000256" key="2">
    <source>
        <dbReference type="ARBA" id="ARBA00022771"/>
    </source>
</evidence>
<dbReference type="SUPFAM" id="SSF57903">
    <property type="entry name" value="FYVE/PHD zinc finger"/>
    <property type="match status" value="1"/>
</dbReference>
<sequence>MTFATSHSLSECAASVHLIRPNEHLATLIPRSLWKPNSLSNSCDAFSCESIFLSLANFTFSFPVDFSMFERRHHCRKCGGVFCHKCTSRTTPLLDTRNLPFLSPPRNTSIYDFGSEGGIVDSLARVCDHCWDQLHDITKKTETCTPEPELKPGVLSTLKTPCRSFVMSSATLESDTQCSSPTCVDTNSISFGELSAYPLCRSSALCKASGGGRWVPRPDEAREDTPPTLGIGKALWEVEWERKVRKVKRVLENPVVRDGEFCYRVYRGASLDDYQDEDVYDEYDSTKLVSLSTF</sequence>
<keyword evidence="1" id="KW-0479">Metal-binding</keyword>
<protein>
    <recommendedName>
        <fullName evidence="5">FYVE-type domain-containing protein</fullName>
    </recommendedName>
</protein>
<reference evidence="6" key="2">
    <citation type="journal article" date="2023" name="Proc. Natl. Acad. Sci. U.S.A.">
        <title>A global phylogenomic analysis of the shiitake genus Lentinula.</title>
        <authorList>
            <person name="Sierra-Patev S."/>
            <person name="Min B."/>
            <person name="Naranjo-Ortiz M."/>
            <person name="Looney B."/>
            <person name="Konkel Z."/>
            <person name="Slot J.C."/>
            <person name="Sakamoto Y."/>
            <person name="Steenwyk J.L."/>
            <person name="Rokas A."/>
            <person name="Carro J."/>
            <person name="Camarero S."/>
            <person name="Ferreira P."/>
            <person name="Molpeceres G."/>
            <person name="Ruiz-Duenas F.J."/>
            <person name="Serrano A."/>
            <person name="Henrissat B."/>
            <person name="Drula E."/>
            <person name="Hughes K.W."/>
            <person name="Mata J.L."/>
            <person name="Ishikawa N.K."/>
            <person name="Vargas-Isla R."/>
            <person name="Ushijima S."/>
            <person name="Smith C.A."/>
            <person name="Donoghue J."/>
            <person name="Ahrendt S."/>
            <person name="Andreopoulos W."/>
            <person name="He G."/>
            <person name="LaButti K."/>
            <person name="Lipzen A."/>
            <person name="Ng V."/>
            <person name="Riley R."/>
            <person name="Sandor L."/>
            <person name="Barry K."/>
            <person name="Martinez A.T."/>
            <person name="Xiao Y."/>
            <person name="Gibbons J.G."/>
            <person name="Terashima K."/>
            <person name="Grigoriev I.V."/>
            <person name="Hibbett D."/>
        </authorList>
    </citation>
    <scope>NUCLEOTIDE SEQUENCE</scope>
    <source>
        <strain evidence="6">Sp2 HRB7682 ss15</strain>
    </source>
</reference>
<keyword evidence="3" id="KW-0862">Zinc</keyword>
<dbReference type="InterPro" id="IPR017455">
    <property type="entry name" value="Znf_FYVE-rel"/>
</dbReference>
<evidence type="ECO:0000256" key="4">
    <source>
        <dbReference type="PROSITE-ProRule" id="PRU00091"/>
    </source>
</evidence>
<dbReference type="SMART" id="SM00064">
    <property type="entry name" value="FYVE"/>
    <property type="match status" value="1"/>
</dbReference>
<evidence type="ECO:0000313" key="7">
    <source>
        <dbReference type="Proteomes" id="UP001150238"/>
    </source>
</evidence>
<accession>A0A9W9E181</accession>
<dbReference type="Pfam" id="PF01363">
    <property type="entry name" value="FYVE"/>
    <property type="match status" value="1"/>
</dbReference>
<keyword evidence="2 4" id="KW-0863">Zinc-finger</keyword>
<reference evidence="6" key="1">
    <citation type="submission" date="2022-08" db="EMBL/GenBank/DDBJ databases">
        <authorList>
            <consortium name="DOE Joint Genome Institute"/>
            <person name="Min B."/>
            <person name="Riley R."/>
            <person name="Sierra-Patev S."/>
            <person name="Naranjo-Ortiz M."/>
            <person name="Looney B."/>
            <person name="Konkel Z."/>
            <person name="Slot J.C."/>
            <person name="Sakamoto Y."/>
            <person name="Steenwyk J.L."/>
            <person name="Rokas A."/>
            <person name="Carro J."/>
            <person name="Camarero S."/>
            <person name="Ferreira P."/>
            <person name="Molpeceres G."/>
            <person name="Ruiz-Duenas F.J."/>
            <person name="Serrano A."/>
            <person name="Henrissat B."/>
            <person name="Drula E."/>
            <person name="Hughes K.W."/>
            <person name="Mata J.L."/>
            <person name="Ishikawa N.K."/>
            <person name="Vargas-Isla R."/>
            <person name="Ushijima S."/>
            <person name="Smith C.A."/>
            <person name="Ahrendt S."/>
            <person name="Andreopoulos W."/>
            <person name="He G."/>
            <person name="Labutti K."/>
            <person name="Lipzen A."/>
            <person name="Ng V."/>
            <person name="Sandor L."/>
            <person name="Barry K."/>
            <person name="Martinez A.T."/>
            <person name="Xiao Y."/>
            <person name="Gibbons J.G."/>
            <person name="Terashima K."/>
            <person name="Hibbett D.S."/>
            <person name="Grigoriev I.V."/>
        </authorList>
    </citation>
    <scope>NUCLEOTIDE SEQUENCE</scope>
    <source>
        <strain evidence="6">Sp2 HRB7682 ss15</strain>
    </source>
</reference>
<organism evidence="6 7">
    <name type="scientific">Lentinula lateritia</name>
    <dbReference type="NCBI Taxonomy" id="40482"/>
    <lineage>
        <taxon>Eukaryota</taxon>
        <taxon>Fungi</taxon>
        <taxon>Dikarya</taxon>
        <taxon>Basidiomycota</taxon>
        <taxon>Agaricomycotina</taxon>
        <taxon>Agaricomycetes</taxon>
        <taxon>Agaricomycetidae</taxon>
        <taxon>Agaricales</taxon>
        <taxon>Marasmiineae</taxon>
        <taxon>Omphalotaceae</taxon>
        <taxon>Lentinula</taxon>
    </lineage>
</organism>
<dbReference type="EMBL" id="JANVFS010000001">
    <property type="protein sequence ID" value="KAJ4495667.1"/>
    <property type="molecule type" value="Genomic_DNA"/>
</dbReference>
<dbReference type="GO" id="GO:0008270">
    <property type="term" value="F:zinc ion binding"/>
    <property type="evidence" value="ECO:0007669"/>
    <property type="project" value="UniProtKB-KW"/>
</dbReference>
<proteinExistence type="predicted"/>